<comment type="caution">
    <text evidence="2">The sequence shown here is derived from an EMBL/GenBank/DDBJ whole genome shotgun (WGS) entry which is preliminary data.</text>
</comment>
<dbReference type="Pfam" id="PF13372">
    <property type="entry name" value="Alginate_exp"/>
    <property type="match status" value="1"/>
</dbReference>
<accession>A0A411Z389</accession>
<feature type="domain" description="Alginate export" evidence="1">
    <location>
        <begin position="267"/>
        <end position="553"/>
    </location>
</feature>
<organism evidence="2 3">
    <name type="scientific">Pseudotabrizicola alkalilacus</name>
    <dbReference type="NCBI Taxonomy" id="2305252"/>
    <lineage>
        <taxon>Bacteria</taxon>
        <taxon>Pseudomonadati</taxon>
        <taxon>Pseudomonadota</taxon>
        <taxon>Alphaproteobacteria</taxon>
        <taxon>Rhodobacterales</taxon>
        <taxon>Paracoccaceae</taxon>
        <taxon>Pseudotabrizicola</taxon>
    </lineage>
</organism>
<dbReference type="EMBL" id="QWEY01000004">
    <property type="protein sequence ID" value="RGP37528.1"/>
    <property type="molecule type" value="Genomic_DNA"/>
</dbReference>
<dbReference type="OrthoDB" id="311329at2"/>
<dbReference type="RefSeq" id="WP_118151657.1">
    <property type="nucleotide sequence ID" value="NZ_QWEY01000004.1"/>
</dbReference>
<protein>
    <recommendedName>
        <fullName evidence="1">Alginate export domain-containing protein</fullName>
    </recommendedName>
</protein>
<gene>
    <name evidence="2" type="ORF">D1012_10005</name>
</gene>
<evidence type="ECO:0000313" key="2">
    <source>
        <dbReference type="EMBL" id="RGP37528.1"/>
    </source>
</evidence>
<dbReference type="AlphaFoldDB" id="A0A411Z389"/>
<sequence length="591" mass="63559">MSVERFVVCSLDNLRPSMLVAILSCMITGAAAPVGYAQVVATEDSASRIESVDVKILNPSADAAVNARIIDLIRRELRAFPDGAFSRAAAEVALASVRRTAPVAETSVIVSPGATGGVTVTVEASLTDTRSKASERGYFLTGDRADLPVLFDRNGTYIVGKLETLTMAYANTNAWYGRPDLFLNGNPLVSGDTSGAGTDAWVEGFVHAGIYGITPLAGSAQIYGGLSGILAGSTGTELFTDDTRLHFGIEDAYIGIVGGNTSAKGNRLVWNISAGRKRFAIGDGFLIANTASNGQDRAALQSNPRWAADMLVLGQLRYNDTLVEAFYLDPDELPVVESNTKMAGLNVETRLDGGWQLGGTYLQVVKSDFSYFATTPPDPATASLGRDGLEVFDLRFRWQPEQSGLFVVGEAALQKNRRFDMKATAIMGEVGYSFAKATWQPTASYRFARFSGDDPDTARFERWDPLLSGGNGEQWVQGINHFKVFQDSNLIAHRIQLRLRPSPKVELVPQIWLFKADSTTNLGGNPALSFLGGADLATEVNLTAKWFISKKAFLQGHVAATFPSSDLKSASGVTGDLDPWVSAMVFLRVAF</sequence>
<evidence type="ECO:0000259" key="1">
    <source>
        <dbReference type="Pfam" id="PF13372"/>
    </source>
</evidence>
<evidence type="ECO:0000313" key="3">
    <source>
        <dbReference type="Proteomes" id="UP000284547"/>
    </source>
</evidence>
<reference evidence="2 3" key="1">
    <citation type="submission" date="2018-08" db="EMBL/GenBank/DDBJ databases">
        <title>Flavobacterium tibetense sp. nov., isolated from a wetland YonghuCo on Tibetan Plateau.</title>
        <authorList>
            <person name="Phurbu D."/>
            <person name="Lu H."/>
            <person name="Xing P."/>
        </authorList>
    </citation>
    <scope>NUCLEOTIDE SEQUENCE [LARGE SCALE GENOMIC DNA]</scope>
    <source>
        <strain evidence="2 3">DJC</strain>
    </source>
</reference>
<dbReference type="InterPro" id="IPR025388">
    <property type="entry name" value="Alginate_export_dom"/>
</dbReference>
<dbReference type="Proteomes" id="UP000284547">
    <property type="component" value="Unassembled WGS sequence"/>
</dbReference>
<proteinExistence type="predicted"/>
<keyword evidence="3" id="KW-1185">Reference proteome</keyword>
<name>A0A411Z389_9RHOB</name>